<feature type="region of interest" description="Disordered" evidence="1">
    <location>
        <begin position="1"/>
        <end position="20"/>
    </location>
</feature>
<organism evidence="2 3">
    <name type="scientific">Mycena maculata</name>
    <dbReference type="NCBI Taxonomy" id="230809"/>
    <lineage>
        <taxon>Eukaryota</taxon>
        <taxon>Fungi</taxon>
        <taxon>Dikarya</taxon>
        <taxon>Basidiomycota</taxon>
        <taxon>Agaricomycotina</taxon>
        <taxon>Agaricomycetes</taxon>
        <taxon>Agaricomycetidae</taxon>
        <taxon>Agaricales</taxon>
        <taxon>Marasmiineae</taxon>
        <taxon>Mycenaceae</taxon>
        <taxon>Mycena</taxon>
    </lineage>
</organism>
<keyword evidence="3" id="KW-1185">Reference proteome</keyword>
<protein>
    <submittedName>
        <fullName evidence="2">Uncharacterized protein</fullName>
    </submittedName>
</protein>
<name>A0AAD7HGQ7_9AGAR</name>
<accession>A0AAD7HGQ7</accession>
<evidence type="ECO:0000313" key="2">
    <source>
        <dbReference type="EMBL" id="KAJ7719438.1"/>
    </source>
</evidence>
<dbReference type="Proteomes" id="UP001215280">
    <property type="component" value="Unassembled WGS sequence"/>
</dbReference>
<reference evidence="2" key="1">
    <citation type="submission" date="2023-03" db="EMBL/GenBank/DDBJ databases">
        <title>Massive genome expansion in bonnet fungi (Mycena s.s.) driven by repeated elements and novel gene families across ecological guilds.</title>
        <authorList>
            <consortium name="Lawrence Berkeley National Laboratory"/>
            <person name="Harder C.B."/>
            <person name="Miyauchi S."/>
            <person name="Viragh M."/>
            <person name="Kuo A."/>
            <person name="Thoen E."/>
            <person name="Andreopoulos B."/>
            <person name="Lu D."/>
            <person name="Skrede I."/>
            <person name="Drula E."/>
            <person name="Henrissat B."/>
            <person name="Morin E."/>
            <person name="Kohler A."/>
            <person name="Barry K."/>
            <person name="LaButti K."/>
            <person name="Morin E."/>
            <person name="Salamov A."/>
            <person name="Lipzen A."/>
            <person name="Mereny Z."/>
            <person name="Hegedus B."/>
            <person name="Baldrian P."/>
            <person name="Stursova M."/>
            <person name="Weitz H."/>
            <person name="Taylor A."/>
            <person name="Grigoriev I.V."/>
            <person name="Nagy L.G."/>
            <person name="Martin F."/>
            <person name="Kauserud H."/>
        </authorList>
    </citation>
    <scope>NUCLEOTIDE SEQUENCE</scope>
    <source>
        <strain evidence="2">CBHHK188m</strain>
    </source>
</reference>
<feature type="region of interest" description="Disordered" evidence="1">
    <location>
        <begin position="104"/>
        <end position="127"/>
    </location>
</feature>
<dbReference type="EMBL" id="JARJLG010000292">
    <property type="protein sequence ID" value="KAJ7719438.1"/>
    <property type="molecule type" value="Genomic_DNA"/>
</dbReference>
<proteinExistence type="predicted"/>
<evidence type="ECO:0000256" key="1">
    <source>
        <dbReference type="SAM" id="MobiDB-lite"/>
    </source>
</evidence>
<dbReference type="AlphaFoldDB" id="A0AAD7HGQ7"/>
<sequence length="463" mass="50490">MEMMQSPATRYKGPATARPSQVSVSLAFPVPTDVASPGGEPPSMNHVEDAYGRSIDRVTSSEYSWESPKALESVPPIVVCHTHGPTEDCDCNVVVASLPTQVHESYVPSPHTPTEGARRSPRSYGSHSTITEIFPRPHFVPGVPSTQLPEMCNKADSDDALFGATPSECEDDHDYDQAAADATATPDLDMLADTIVAWIARTEKPAPSLPEAEFTFAAPSSAPPFPSQVHVPAREWAPRSESPDTLRAARVLSSMNGKRPRPSDAELHESDTILVRSLSGPKAGHLHDENKPQKLHGILVASSSGDPTSYAKAPTYIQRHVRRLIAQYPHFRVDVLTPIDFSDRFIQCMLPSCTAYIAADADRAVWEAHIKAEHWPRDTAGPIKRGLLKCPLCPAKKKPILASSMGRHMHAQHSAELPPCVAVQCKICDSMCADINEFADTHFPACQDCVRLEGPALKRQRTE</sequence>
<comment type="caution">
    <text evidence="2">The sequence shown here is derived from an EMBL/GenBank/DDBJ whole genome shotgun (WGS) entry which is preliminary data.</text>
</comment>
<evidence type="ECO:0000313" key="3">
    <source>
        <dbReference type="Proteomes" id="UP001215280"/>
    </source>
</evidence>
<gene>
    <name evidence="2" type="ORF">DFH07DRAFT_1067873</name>
</gene>